<dbReference type="Gene3D" id="3.40.190.10">
    <property type="entry name" value="Periplasmic binding protein-like II"/>
    <property type="match status" value="2"/>
</dbReference>
<evidence type="ECO:0000256" key="1">
    <source>
        <dbReference type="SAM" id="SignalP"/>
    </source>
</evidence>
<evidence type="ECO:0000313" key="3">
    <source>
        <dbReference type="Proteomes" id="UP000242310"/>
    </source>
</evidence>
<dbReference type="SUPFAM" id="SSF53850">
    <property type="entry name" value="Periplasmic binding protein-like II"/>
    <property type="match status" value="1"/>
</dbReference>
<proteinExistence type="predicted"/>
<sequence length="417" mass="47442">MKRKTFSSFLIAGALLAACSSNEAGSEVEQDSTNVIEQDWPDIEADAAGTTVNMYMWGGDENINSYIDDWMTPRLEENYEITLERRPMDTEDIIQQLMTEKEAGETEGQIDVFWLNGENFRIAKDHDLLWGSFAERLPNVEDHINMDDLDVAYDFGTEVNGLQAPWGQVQFALFYNEAYVDDPPASYNELAAWVEENPGRFTYPEADEFTGNAFVRQMLYEVVEEPEDLVEEGFNAEMLSDYEDEVWSKLREMAPHLWREGETYPSSLEELDRMYANEEVWMTMGYNEGRAEPLVRDGTFPEGTKGKVFETGSLGNTHYLSIPFNAPNQTGAMTVINEFLSFEAQKEKLNPDVWGEGTVLSSSRLSNEQQEALEAVERGGSVPGEEALSDAFRPEMDAAYVDWVEDYWLNEVVRSLD</sequence>
<dbReference type="PANTHER" id="PTHR42779">
    <property type="entry name" value="PROTEIN YNJB"/>
    <property type="match status" value="1"/>
</dbReference>
<dbReference type="AlphaFoldDB" id="A0A2P8H8S8"/>
<keyword evidence="1" id="KW-0732">Signal</keyword>
<name>A0A2P8H8S8_9BACI</name>
<dbReference type="InterPro" id="IPR027020">
    <property type="entry name" value="YnjB"/>
</dbReference>
<feature type="chain" id="PRO_5038377306" evidence="1">
    <location>
        <begin position="25"/>
        <end position="417"/>
    </location>
</feature>
<dbReference type="Proteomes" id="UP000242310">
    <property type="component" value="Unassembled WGS sequence"/>
</dbReference>
<keyword evidence="3" id="KW-1185">Reference proteome</keyword>
<dbReference type="Pfam" id="PF13416">
    <property type="entry name" value="SBP_bac_8"/>
    <property type="match status" value="1"/>
</dbReference>
<dbReference type="PIRSF" id="PIRSF029172">
    <property type="entry name" value="UCP029172_ABC_sbc_YnjB"/>
    <property type="match status" value="1"/>
</dbReference>
<dbReference type="PROSITE" id="PS51257">
    <property type="entry name" value="PROKAR_LIPOPROTEIN"/>
    <property type="match status" value="1"/>
</dbReference>
<dbReference type="OrthoDB" id="3239593at2"/>
<protein>
    <submittedName>
        <fullName evidence="2">Putative spermidine/putrescine transport system substrate-binding protein</fullName>
    </submittedName>
</protein>
<dbReference type="EMBL" id="PYAV01000014">
    <property type="protein sequence ID" value="PSL42601.1"/>
    <property type="molecule type" value="Genomic_DNA"/>
</dbReference>
<gene>
    <name evidence="2" type="ORF">B0H94_11475</name>
</gene>
<comment type="caution">
    <text evidence="2">The sequence shown here is derived from an EMBL/GenBank/DDBJ whole genome shotgun (WGS) entry which is preliminary data.</text>
</comment>
<evidence type="ECO:0000313" key="2">
    <source>
        <dbReference type="EMBL" id="PSL42601.1"/>
    </source>
</evidence>
<dbReference type="InterPro" id="IPR006059">
    <property type="entry name" value="SBP"/>
</dbReference>
<dbReference type="NCBIfam" id="NF008633">
    <property type="entry name" value="PRK11622.1"/>
    <property type="match status" value="1"/>
</dbReference>
<reference evidence="2 3" key="1">
    <citation type="submission" date="2018-03" db="EMBL/GenBank/DDBJ databases">
        <title>Genomic Encyclopedia of Type Strains, Phase III (KMG-III): the genomes of soil and plant-associated and newly described type strains.</title>
        <authorList>
            <person name="Whitman W."/>
        </authorList>
    </citation>
    <scope>NUCLEOTIDE SEQUENCE [LARGE SCALE GENOMIC DNA]</scope>
    <source>
        <strain evidence="2 3">CGMCC 1.07653</strain>
    </source>
</reference>
<feature type="signal peptide" evidence="1">
    <location>
        <begin position="1"/>
        <end position="24"/>
    </location>
</feature>
<dbReference type="RefSeq" id="WP_106589674.1">
    <property type="nucleotide sequence ID" value="NZ_PYAV01000014.1"/>
</dbReference>
<accession>A0A2P8H8S8</accession>
<dbReference type="PANTHER" id="PTHR42779:SF1">
    <property type="entry name" value="PROTEIN YNJB"/>
    <property type="match status" value="1"/>
</dbReference>
<organism evidence="2 3">
    <name type="scientific">Salsuginibacillus halophilus</name>
    <dbReference type="NCBI Taxonomy" id="517424"/>
    <lineage>
        <taxon>Bacteria</taxon>
        <taxon>Bacillati</taxon>
        <taxon>Bacillota</taxon>
        <taxon>Bacilli</taxon>
        <taxon>Bacillales</taxon>
        <taxon>Bacillaceae</taxon>
        <taxon>Salsuginibacillus</taxon>
    </lineage>
</organism>